<evidence type="ECO:0000313" key="1">
    <source>
        <dbReference type="EMBL" id="KAB2630854.1"/>
    </source>
</evidence>
<dbReference type="AlphaFoldDB" id="A0A5N5I5G2"/>
<reference evidence="2" key="2">
    <citation type="submission" date="2019-10" db="EMBL/GenBank/DDBJ databases">
        <title>A de novo genome assembly of a pear dwarfing rootstock.</title>
        <authorList>
            <person name="Wang F."/>
            <person name="Wang J."/>
            <person name="Li S."/>
            <person name="Zhang Y."/>
            <person name="Fang M."/>
            <person name="Ma L."/>
            <person name="Zhao Y."/>
            <person name="Jiang S."/>
        </authorList>
    </citation>
    <scope>NUCLEOTIDE SEQUENCE [LARGE SCALE GENOMIC DNA]</scope>
</reference>
<dbReference type="Proteomes" id="UP000327157">
    <property type="component" value="Chromosome 12"/>
</dbReference>
<protein>
    <submittedName>
        <fullName evidence="1">Uncharacterized protein</fullName>
    </submittedName>
</protein>
<sequence>MAKRMRNLNAWIEVAPAPVIYPRKISNSPSLETILEESSRDLAIGKGRNFNGSDNGGFCPIQFRGSSSLNIVQ</sequence>
<dbReference type="PANTHER" id="PTHR36063">
    <property type="entry name" value="ARABIDOPSIS THALIANA GENOMIC DNA, CHROMOSOME 5, P1 CLONE:MOK16"/>
    <property type="match status" value="1"/>
</dbReference>
<dbReference type="OrthoDB" id="1189304at2759"/>
<keyword evidence="2" id="KW-1185">Reference proteome</keyword>
<gene>
    <name evidence="1" type="ORF">D8674_008373</name>
</gene>
<reference evidence="1 2" key="1">
    <citation type="submission" date="2019-09" db="EMBL/GenBank/DDBJ databases">
        <authorList>
            <person name="Ou C."/>
        </authorList>
    </citation>
    <scope>NUCLEOTIDE SEQUENCE [LARGE SCALE GENOMIC DNA]</scope>
    <source>
        <strain evidence="1">S2</strain>
        <tissue evidence="1">Leaf</tissue>
    </source>
</reference>
<accession>A0A5N5I5G2</accession>
<comment type="caution">
    <text evidence="1">The sequence shown here is derived from an EMBL/GenBank/DDBJ whole genome shotgun (WGS) entry which is preliminary data.</text>
</comment>
<proteinExistence type="predicted"/>
<organism evidence="1 2">
    <name type="scientific">Pyrus ussuriensis x Pyrus communis</name>
    <dbReference type="NCBI Taxonomy" id="2448454"/>
    <lineage>
        <taxon>Eukaryota</taxon>
        <taxon>Viridiplantae</taxon>
        <taxon>Streptophyta</taxon>
        <taxon>Embryophyta</taxon>
        <taxon>Tracheophyta</taxon>
        <taxon>Spermatophyta</taxon>
        <taxon>Magnoliopsida</taxon>
        <taxon>eudicotyledons</taxon>
        <taxon>Gunneridae</taxon>
        <taxon>Pentapetalae</taxon>
        <taxon>rosids</taxon>
        <taxon>fabids</taxon>
        <taxon>Rosales</taxon>
        <taxon>Rosaceae</taxon>
        <taxon>Amygdaloideae</taxon>
        <taxon>Maleae</taxon>
        <taxon>Pyrus</taxon>
    </lineage>
</organism>
<reference evidence="1 2" key="3">
    <citation type="submission" date="2019-11" db="EMBL/GenBank/DDBJ databases">
        <title>A de novo genome assembly of a pear dwarfing rootstock.</title>
        <authorList>
            <person name="Wang F."/>
            <person name="Wang J."/>
            <person name="Li S."/>
            <person name="Zhang Y."/>
            <person name="Fang M."/>
            <person name="Ma L."/>
            <person name="Zhao Y."/>
            <person name="Jiang S."/>
        </authorList>
    </citation>
    <scope>NUCLEOTIDE SEQUENCE [LARGE SCALE GENOMIC DNA]</scope>
    <source>
        <strain evidence="1">S2</strain>
        <tissue evidence="1">Leaf</tissue>
    </source>
</reference>
<name>A0A5N5I5G2_9ROSA</name>
<dbReference type="PANTHER" id="PTHR36063:SF1">
    <property type="entry name" value="ARABIDOPSIS THALIANA GENOMIC DNA, CHROMOSOME 5, P1 CLONE:MOK16"/>
    <property type="match status" value="1"/>
</dbReference>
<dbReference type="EMBL" id="SMOL01000143">
    <property type="protein sequence ID" value="KAB2630854.1"/>
    <property type="molecule type" value="Genomic_DNA"/>
</dbReference>
<evidence type="ECO:0000313" key="2">
    <source>
        <dbReference type="Proteomes" id="UP000327157"/>
    </source>
</evidence>